<proteinExistence type="predicted"/>
<evidence type="ECO:0000256" key="2">
    <source>
        <dbReference type="ARBA" id="ARBA00022475"/>
    </source>
</evidence>
<evidence type="ECO:0000256" key="5">
    <source>
        <dbReference type="ARBA" id="ARBA00023136"/>
    </source>
</evidence>
<dbReference type="AlphaFoldDB" id="A0A7C5MZU7"/>
<comment type="subcellular location">
    <subcellularLocation>
        <location evidence="1">Cell membrane</location>
        <topology evidence="1">Multi-pass membrane protein</topology>
    </subcellularLocation>
</comment>
<feature type="transmembrane region" description="Helical" evidence="6">
    <location>
        <begin position="16"/>
        <end position="37"/>
    </location>
</feature>
<sequence length="417" mass="47733">MFPLRFRGLQGLRSDLAFLAGYFLSFLLFQQALRLLLWARNLPLAEGTPAADLARAFLVGLRFDLIVTSLVALPLVIALFLPRGLGLRRWARAWLGTAAALVFFLGVTEPEFYHEFHARLNSIAIQYLKEDPATVTSMIWHGFPVVRYLLLWLALTFCFIWVLRRLDQATRRTEPIPAWWIRVPAVVLVLFLVAWGARGTLRQGPPLRWGDAFHSQDLFANHLALNGTWSLWKAAFGKTRKEIGKKWLKTVAPDEALARTRRMLLVPDDRLLRADTYPVLRRHHPRASGIRRPRNLVVIVMESFSARFVGALGQDHGITPNFDRLAQEGLLFDHFFSSGTHTHQGMFATLACFPNLPGFEYLMQEPEGQHRFSGLAVLLKPRGFQDLYVYNGDFAWDNQQGFFRNQGMSRFVGRYEI</sequence>
<feature type="transmembrane region" description="Helical" evidence="6">
    <location>
        <begin position="93"/>
        <end position="113"/>
    </location>
</feature>
<dbReference type="InterPro" id="IPR000917">
    <property type="entry name" value="Sulfatase_N"/>
</dbReference>
<protein>
    <submittedName>
        <fullName evidence="8">LTA synthase family protein</fullName>
    </submittedName>
</protein>
<dbReference type="GO" id="GO:0005886">
    <property type="term" value="C:plasma membrane"/>
    <property type="evidence" value="ECO:0007669"/>
    <property type="project" value="UniProtKB-SubCell"/>
</dbReference>
<evidence type="ECO:0000256" key="1">
    <source>
        <dbReference type="ARBA" id="ARBA00004651"/>
    </source>
</evidence>
<feature type="transmembrane region" description="Helical" evidence="6">
    <location>
        <begin position="145"/>
        <end position="164"/>
    </location>
</feature>
<feature type="domain" description="Sulfatase N-terminal" evidence="7">
    <location>
        <begin position="294"/>
        <end position="414"/>
    </location>
</feature>
<feature type="non-terminal residue" evidence="8">
    <location>
        <position position="417"/>
    </location>
</feature>
<evidence type="ECO:0000256" key="4">
    <source>
        <dbReference type="ARBA" id="ARBA00022989"/>
    </source>
</evidence>
<feature type="transmembrane region" description="Helical" evidence="6">
    <location>
        <begin position="57"/>
        <end position="81"/>
    </location>
</feature>
<dbReference type="EMBL" id="DROM01000285">
    <property type="protein sequence ID" value="HHH13522.1"/>
    <property type="molecule type" value="Genomic_DNA"/>
</dbReference>
<dbReference type="Gene3D" id="3.40.720.10">
    <property type="entry name" value="Alkaline Phosphatase, subunit A"/>
    <property type="match status" value="1"/>
</dbReference>
<keyword evidence="5 6" id="KW-0472">Membrane</keyword>
<evidence type="ECO:0000256" key="6">
    <source>
        <dbReference type="SAM" id="Phobius"/>
    </source>
</evidence>
<dbReference type="Proteomes" id="UP000886100">
    <property type="component" value="Unassembled WGS sequence"/>
</dbReference>
<organism evidence="8">
    <name type="scientific">Thiolapillus brandeum</name>
    <dbReference type="NCBI Taxonomy" id="1076588"/>
    <lineage>
        <taxon>Bacteria</taxon>
        <taxon>Pseudomonadati</taxon>
        <taxon>Pseudomonadota</taxon>
        <taxon>Gammaproteobacteria</taxon>
        <taxon>Chromatiales</taxon>
        <taxon>Sedimenticolaceae</taxon>
        <taxon>Thiolapillus</taxon>
    </lineage>
</organism>
<keyword evidence="4 6" id="KW-1133">Transmembrane helix</keyword>
<reference evidence="8" key="1">
    <citation type="journal article" date="2020" name="mSystems">
        <title>Genome- and Community-Level Interaction Insights into Carbon Utilization and Element Cycling Functions of Hydrothermarchaeota in Hydrothermal Sediment.</title>
        <authorList>
            <person name="Zhou Z."/>
            <person name="Liu Y."/>
            <person name="Xu W."/>
            <person name="Pan J."/>
            <person name="Luo Z.H."/>
            <person name="Li M."/>
        </authorList>
    </citation>
    <scope>NUCLEOTIDE SEQUENCE [LARGE SCALE GENOMIC DNA]</scope>
    <source>
        <strain evidence="8">HyVt-535</strain>
    </source>
</reference>
<keyword evidence="2" id="KW-1003">Cell membrane</keyword>
<accession>A0A7C5MZU7</accession>
<dbReference type="SUPFAM" id="SSF53649">
    <property type="entry name" value="Alkaline phosphatase-like"/>
    <property type="match status" value="1"/>
</dbReference>
<dbReference type="InterPro" id="IPR017850">
    <property type="entry name" value="Alkaline_phosphatase_core_sf"/>
</dbReference>
<comment type="caution">
    <text evidence="8">The sequence shown here is derived from an EMBL/GenBank/DDBJ whole genome shotgun (WGS) entry which is preliminary data.</text>
</comment>
<evidence type="ECO:0000256" key="3">
    <source>
        <dbReference type="ARBA" id="ARBA00022692"/>
    </source>
</evidence>
<gene>
    <name evidence="8" type="ORF">ENJ98_04735</name>
</gene>
<dbReference type="PANTHER" id="PTHR47371:SF3">
    <property type="entry name" value="PHOSPHOGLYCEROL TRANSFERASE I"/>
    <property type="match status" value="1"/>
</dbReference>
<name>A0A7C5MZU7_9GAMM</name>
<feature type="transmembrane region" description="Helical" evidence="6">
    <location>
        <begin position="176"/>
        <end position="197"/>
    </location>
</feature>
<evidence type="ECO:0000313" key="8">
    <source>
        <dbReference type="EMBL" id="HHH13522.1"/>
    </source>
</evidence>
<dbReference type="PANTHER" id="PTHR47371">
    <property type="entry name" value="LIPOTEICHOIC ACID SYNTHASE"/>
    <property type="match status" value="1"/>
</dbReference>
<keyword evidence="3 6" id="KW-0812">Transmembrane</keyword>
<dbReference type="InterPro" id="IPR050448">
    <property type="entry name" value="OpgB/LTA_synthase_biosynth"/>
</dbReference>
<evidence type="ECO:0000259" key="7">
    <source>
        <dbReference type="Pfam" id="PF00884"/>
    </source>
</evidence>
<dbReference type="Pfam" id="PF00884">
    <property type="entry name" value="Sulfatase"/>
    <property type="match status" value="1"/>
</dbReference>